<sequence length="293" mass="31775">MGHSTVSVIMPAYKAATTISTALQSIRDQTAPVNEVIVVDDGSPDDTAALVARDFPEVRLLRQANAGPAVARNNGAKVATGDWLAFLDADDAWLPDKLERQLTAVQDPKVAIVAGRVVGRSDTDFDSNPSFEALWNRNTIATSSVLVRREAFLAAGGMASHLPPCEDYNLWMRLAGSGWRVVVVDAPVVIYSPTDDSLTRNLIRFAEAERACIEETGAAFSLPPDRIRRRVASGYHAHGRAALYGRNMRLARQLLIAALKFGPTSRCLIDLLAASMPPAMLDFRRRVIHGTGT</sequence>
<proteinExistence type="predicted"/>
<organism evidence="2 3">
    <name type="scientific">Neoroseomonas lacus</name>
    <dbReference type="NCBI Taxonomy" id="287609"/>
    <lineage>
        <taxon>Bacteria</taxon>
        <taxon>Pseudomonadati</taxon>
        <taxon>Pseudomonadota</taxon>
        <taxon>Alphaproteobacteria</taxon>
        <taxon>Acetobacterales</taxon>
        <taxon>Acetobacteraceae</taxon>
        <taxon>Neoroseomonas</taxon>
    </lineage>
</organism>
<dbReference type="PANTHER" id="PTHR43685">
    <property type="entry name" value="GLYCOSYLTRANSFERASE"/>
    <property type="match status" value="1"/>
</dbReference>
<keyword evidence="3" id="KW-1185">Reference proteome</keyword>
<accession>A0A917L4H5</accession>
<dbReference type="EMBL" id="BMKW01000032">
    <property type="protein sequence ID" value="GGJ44260.1"/>
    <property type="molecule type" value="Genomic_DNA"/>
</dbReference>
<comment type="caution">
    <text evidence="2">The sequence shown here is derived from an EMBL/GenBank/DDBJ whole genome shotgun (WGS) entry which is preliminary data.</text>
</comment>
<evidence type="ECO:0000259" key="1">
    <source>
        <dbReference type="Pfam" id="PF00535"/>
    </source>
</evidence>
<dbReference type="Pfam" id="PF00535">
    <property type="entry name" value="Glycos_transf_2"/>
    <property type="match status" value="1"/>
</dbReference>
<dbReference type="CDD" id="cd00761">
    <property type="entry name" value="Glyco_tranf_GTA_type"/>
    <property type="match status" value="1"/>
</dbReference>
<gene>
    <name evidence="2" type="ORF">GCM10011320_59700</name>
</gene>
<dbReference type="InterPro" id="IPR050834">
    <property type="entry name" value="Glycosyltransf_2"/>
</dbReference>
<reference evidence="2" key="2">
    <citation type="submission" date="2020-09" db="EMBL/GenBank/DDBJ databases">
        <authorList>
            <person name="Sun Q."/>
            <person name="Zhou Y."/>
        </authorList>
    </citation>
    <scope>NUCLEOTIDE SEQUENCE</scope>
    <source>
        <strain evidence="2">CGMCC 1.3617</strain>
    </source>
</reference>
<dbReference type="SUPFAM" id="SSF53448">
    <property type="entry name" value="Nucleotide-diphospho-sugar transferases"/>
    <property type="match status" value="1"/>
</dbReference>
<evidence type="ECO:0000313" key="2">
    <source>
        <dbReference type="EMBL" id="GGJ44260.1"/>
    </source>
</evidence>
<dbReference type="Gene3D" id="3.90.550.10">
    <property type="entry name" value="Spore Coat Polysaccharide Biosynthesis Protein SpsA, Chain A"/>
    <property type="match status" value="1"/>
</dbReference>
<dbReference type="Proteomes" id="UP000661507">
    <property type="component" value="Unassembled WGS sequence"/>
</dbReference>
<dbReference type="AlphaFoldDB" id="A0A917L4H5"/>
<dbReference type="InterPro" id="IPR029044">
    <property type="entry name" value="Nucleotide-diphossugar_trans"/>
</dbReference>
<feature type="domain" description="Glycosyltransferase 2-like" evidence="1">
    <location>
        <begin position="7"/>
        <end position="132"/>
    </location>
</feature>
<reference evidence="2" key="1">
    <citation type="journal article" date="2014" name="Int. J. Syst. Evol. Microbiol.">
        <title>Complete genome sequence of Corynebacterium casei LMG S-19264T (=DSM 44701T), isolated from a smear-ripened cheese.</title>
        <authorList>
            <consortium name="US DOE Joint Genome Institute (JGI-PGF)"/>
            <person name="Walter F."/>
            <person name="Albersmeier A."/>
            <person name="Kalinowski J."/>
            <person name="Ruckert C."/>
        </authorList>
    </citation>
    <scope>NUCLEOTIDE SEQUENCE</scope>
    <source>
        <strain evidence="2">CGMCC 1.3617</strain>
    </source>
</reference>
<evidence type="ECO:0000313" key="3">
    <source>
        <dbReference type="Proteomes" id="UP000661507"/>
    </source>
</evidence>
<dbReference type="InterPro" id="IPR001173">
    <property type="entry name" value="Glyco_trans_2-like"/>
</dbReference>
<name>A0A917L4H5_9PROT</name>
<dbReference type="PANTHER" id="PTHR43685:SF2">
    <property type="entry name" value="GLYCOSYLTRANSFERASE 2-LIKE DOMAIN-CONTAINING PROTEIN"/>
    <property type="match status" value="1"/>
</dbReference>
<protein>
    <recommendedName>
        <fullName evidence="1">Glycosyltransferase 2-like domain-containing protein</fullName>
    </recommendedName>
</protein>